<dbReference type="InterPro" id="IPR002018">
    <property type="entry name" value="CarbesteraseB"/>
</dbReference>
<feature type="signal peptide" evidence="3">
    <location>
        <begin position="1"/>
        <end position="17"/>
    </location>
</feature>
<dbReference type="InterPro" id="IPR019826">
    <property type="entry name" value="Carboxylesterase_B_AS"/>
</dbReference>
<evidence type="ECO:0000259" key="4">
    <source>
        <dbReference type="Pfam" id="PF00135"/>
    </source>
</evidence>
<dbReference type="Pfam" id="PF00135">
    <property type="entry name" value="COesterase"/>
    <property type="match status" value="1"/>
</dbReference>
<name>A0A1J8PNQ9_9AGAM</name>
<dbReference type="InterPro" id="IPR050309">
    <property type="entry name" value="Type-B_Carboxylest/Lipase"/>
</dbReference>
<feature type="chain" id="PRO_5011828387" description="Carboxylic ester hydrolase" evidence="3">
    <location>
        <begin position="18"/>
        <end position="527"/>
    </location>
</feature>
<dbReference type="PANTHER" id="PTHR11559">
    <property type="entry name" value="CARBOXYLESTERASE"/>
    <property type="match status" value="1"/>
</dbReference>
<dbReference type="InterPro" id="IPR029058">
    <property type="entry name" value="AB_hydrolase_fold"/>
</dbReference>
<dbReference type="Gene3D" id="3.40.50.1820">
    <property type="entry name" value="alpha/beta hydrolase"/>
    <property type="match status" value="1"/>
</dbReference>
<dbReference type="AlphaFoldDB" id="A0A1J8PNQ9"/>
<keyword evidence="6" id="KW-1185">Reference proteome</keyword>
<reference evidence="5 6" key="1">
    <citation type="submission" date="2016-03" db="EMBL/GenBank/DDBJ databases">
        <title>Comparative genomics of the ectomycorrhizal sister species Rhizopogon vinicolor and Rhizopogon vesiculosus (Basidiomycota: Boletales) reveals a divergence of the mating type B locus.</title>
        <authorList>
            <person name="Mujic A.B."/>
            <person name="Kuo A."/>
            <person name="Tritt A."/>
            <person name="Lipzen A."/>
            <person name="Chen C."/>
            <person name="Johnson J."/>
            <person name="Sharma A."/>
            <person name="Barry K."/>
            <person name="Grigoriev I.V."/>
            <person name="Spatafora J.W."/>
        </authorList>
    </citation>
    <scope>NUCLEOTIDE SEQUENCE [LARGE SCALE GENOMIC DNA]</scope>
    <source>
        <strain evidence="5 6">AM-OR11-056</strain>
    </source>
</reference>
<comment type="caution">
    <text evidence="5">The sequence shown here is derived from an EMBL/GenBank/DDBJ whole genome shotgun (WGS) entry which is preliminary data.</text>
</comment>
<keyword evidence="3" id="KW-0732">Signal</keyword>
<dbReference type="OrthoDB" id="408631at2759"/>
<dbReference type="EMBL" id="LVVM01005438">
    <property type="protein sequence ID" value="OJA10557.1"/>
    <property type="molecule type" value="Genomic_DNA"/>
</dbReference>
<dbReference type="GO" id="GO:0016787">
    <property type="term" value="F:hydrolase activity"/>
    <property type="evidence" value="ECO:0007669"/>
    <property type="project" value="UniProtKB-KW"/>
</dbReference>
<dbReference type="Proteomes" id="UP000183567">
    <property type="component" value="Unassembled WGS sequence"/>
</dbReference>
<evidence type="ECO:0000256" key="1">
    <source>
        <dbReference type="ARBA" id="ARBA00005964"/>
    </source>
</evidence>
<dbReference type="EC" id="3.1.1.-" evidence="3"/>
<dbReference type="PROSITE" id="PS00122">
    <property type="entry name" value="CARBOXYLESTERASE_B_1"/>
    <property type="match status" value="1"/>
</dbReference>
<organism evidence="5 6">
    <name type="scientific">Rhizopogon vesiculosus</name>
    <dbReference type="NCBI Taxonomy" id="180088"/>
    <lineage>
        <taxon>Eukaryota</taxon>
        <taxon>Fungi</taxon>
        <taxon>Dikarya</taxon>
        <taxon>Basidiomycota</taxon>
        <taxon>Agaricomycotina</taxon>
        <taxon>Agaricomycetes</taxon>
        <taxon>Agaricomycetidae</taxon>
        <taxon>Boletales</taxon>
        <taxon>Suillineae</taxon>
        <taxon>Rhizopogonaceae</taxon>
        <taxon>Rhizopogon</taxon>
    </lineage>
</organism>
<evidence type="ECO:0000313" key="6">
    <source>
        <dbReference type="Proteomes" id="UP000183567"/>
    </source>
</evidence>
<sequence length="527" mass="56677">MSLKIYLLSVFQALVTLGPSSSPSLETPLGLTSAGPIVDLGYSQYQGSANTRSNITNFLGIRYAAPPLGELRWEAPQPPLATSGVQQATTQPGGCYTALPGAAPNNPQIMGPTDNESEDCLFLNVHVPGGQVVPTPSGGLPVVVWVHGGGYISGAASGYDGGDLIKHSNYGVIVVVIQYRLGLFGFLAGKAVKEGGALNAGLLDQNYALQWVQAHISNFGGDPAKVTLWGESAGGGSVLQQLVAHGGNTQPPLFRAAITSSPFLPSQYNYNDEKPEMLYSKVVNGAHCNSVSDTLSCLRTADAKTLQLLNFGINIGGFFGTFTFVPVVDGTFIVERPTVTIGKGRLNGERLLAVTNAHEGDLFVNQRMLLPLTEYIKRLFPHFGSAQAAGTAMMYQGLGSNIEQANLAMGEAMFVCPAYYLLEAYGEKSWKGKFSLPPALHIDDVAYYFTSQGPRYNNAKFITSFATSFMSFIMNGTPGVKYNTNDIKPTWNSWQYGFNEIVFDNKPPFFFPNIYASQTDVGLFERC</sequence>
<dbReference type="STRING" id="180088.A0A1J8PNQ9"/>
<comment type="similarity">
    <text evidence="1 3">Belongs to the type-B carboxylesterase/lipase family.</text>
</comment>
<keyword evidence="2 3" id="KW-0378">Hydrolase</keyword>
<proteinExistence type="inferred from homology"/>
<feature type="non-terminal residue" evidence="5">
    <location>
        <position position="527"/>
    </location>
</feature>
<evidence type="ECO:0000256" key="3">
    <source>
        <dbReference type="RuleBase" id="RU361235"/>
    </source>
</evidence>
<evidence type="ECO:0000313" key="5">
    <source>
        <dbReference type="EMBL" id="OJA10557.1"/>
    </source>
</evidence>
<evidence type="ECO:0000256" key="2">
    <source>
        <dbReference type="ARBA" id="ARBA00022801"/>
    </source>
</evidence>
<accession>A0A1J8PNQ9</accession>
<feature type="domain" description="Carboxylesterase type B" evidence="4">
    <location>
        <begin position="39"/>
        <end position="478"/>
    </location>
</feature>
<protein>
    <recommendedName>
        <fullName evidence="3">Carboxylic ester hydrolase</fullName>
        <ecNumber evidence="3">3.1.1.-</ecNumber>
    </recommendedName>
</protein>
<gene>
    <name evidence="5" type="ORF">AZE42_03156</name>
</gene>
<dbReference type="SUPFAM" id="SSF53474">
    <property type="entry name" value="alpha/beta-Hydrolases"/>
    <property type="match status" value="1"/>
</dbReference>